<dbReference type="PANTHER" id="PTHR24171:SF8">
    <property type="entry name" value="BRCA1-ASSOCIATED RING DOMAIN PROTEIN 1"/>
    <property type="match status" value="1"/>
</dbReference>
<evidence type="ECO:0000313" key="5">
    <source>
        <dbReference type="EMBL" id="CAH3156130.1"/>
    </source>
</evidence>
<keyword evidence="6" id="KW-1185">Reference proteome</keyword>
<dbReference type="CDD" id="cd03587">
    <property type="entry name" value="SOCS"/>
    <property type="match status" value="1"/>
</dbReference>
<evidence type="ECO:0000256" key="3">
    <source>
        <dbReference type="PROSITE-ProRule" id="PRU00023"/>
    </source>
</evidence>
<dbReference type="SMART" id="SM00969">
    <property type="entry name" value="SOCS_box"/>
    <property type="match status" value="1"/>
</dbReference>
<dbReference type="Pfam" id="PF00023">
    <property type="entry name" value="Ank"/>
    <property type="match status" value="2"/>
</dbReference>
<dbReference type="Proteomes" id="UP001159405">
    <property type="component" value="Unassembled WGS sequence"/>
</dbReference>
<evidence type="ECO:0000313" key="6">
    <source>
        <dbReference type="Proteomes" id="UP001159405"/>
    </source>
</evidence>
<proteinExistence type="predicted"/>
<dbReference type="Pfam" id="PF12796">
    <property type="entry name" value="Ank_2"/>
    <property type="match status" value="1"/>
</dbReference>
<name>A0ABN8Q2X6_9CNID</name>
<feature type="repeat" description="ANK" evidence="3">
    <location>
        <begin position="161"/>
        <end position="193"/>
    </location>
</feature>
<accession>A0ABN8Q2X6</accession>
<dbReference type="SUPFAM" id="SSF48403">
    <property type="entry name" value="Ankyrin repeat"/>
    <property type="match status" value="1"/>
</dbReference>
<comment type="caution">
    <text evidence="5">The sequence shown here is derived from an EMBL/GenBank/DDBJ whole genome shotgun (WGS) entry which is preliminary data.</text>
</comment>
<dbReference type="PROSITE" id="PS50225">
    <property type="entry name" value="SOCS"/>
    <property type="match status" value="1"/>
</dbReference>
<feature type="domain" description="SOCS box" evidence="4">
    <location>
        <begin position="312"/>
        <end position="357"/>
    </location>
</feature>
<keyword evidence="2 3" id="KW-0040">ANK repeat</keyword>
<reference evidence="5 6" key="1">
    <citation type="submission" date="2022-05" db="EMBL/GenBank/DDBJ databases">
        <authorList>
            <consortium name="Genoscope - CEA"/>
            <person name="William W."/>
        </authorList>
    </citation>
    <scope>NUCLEOTIDE SEQUENCE [LARGE SCALE GENOMIC DNA]</scope>
</reference>
<dbReference type="Pfam" id="PF07525">
    <property type="entry name" value="SOCS_box"/>
    <property type="match status" value="1"/>
</dbReference>
<evidence type="ECO:0000256" key="1">
    <source>
        <dbReference type="ARBA" id="ARBA00022737"/>
    </source>
</evidence>
<gene>
    <name evidence="5" type="ORF">PLOB_00001693</name>
</gene>
<dbReference type="Gene3D" id="1.25.40.20">
    <property type="entry name" value="Ankyrin repeat-containing domain"/>
    <property type="match status" value="2"/>
</dbReference>
<dbReference type="InterPro" id="IPR002110">
    <property type="entry name" value="Ankyrin_rpt"/>
</dbReference>
<feature type="repeat" description="ANK" evidence="3">
    <location>
        <begin position="77"/>
        <end position="109"/>
    </location>
</feature>
<dbReference type="SUPFAM" id="SSF158235">
    <property type="entry name" value="SOCS box-like"/>
    <property type="match status" value="1"/>
</dbReference>
<dbReference type="PROSITE" id="PS50088">
    <property type="entry name" value="ANK_REPEAT"/>
    <property type="match status" value="2"/>
</dbReference>
<dbReference type="PANTHER" id="PTHR24171">
    <property type="entry name" value="ANKYRIN REPEAT DOMAIN-CONTAINING PROTEIN 39-RELATED"/>
    <property type="match status" value="1"/>
</dbReference>
<dbReference type="SMART" id="SM00248">
    <property type="entry name" value="ANK"/>
    <property type="match status" value="6"/>
</dbReference>
<keyword evidence="1" id="KW-0677">Repeat</keyword>
<dbReference type="InterPro" id="IPR036036">
    <property type="entry name" value="SOCS_box-like_dom_sf"/>
</dbReference>
<dbReference type="InterPro" id="IPR001496">
    <property type="entry name" value="SOCS_box"/>
</dbReference>
<dbReference type="Gene3D" id="1.10.750.20">
    <property type="entry name" value="SOCS box"/>
    <property type="match status" value="1"/>
</dbReference>
<evidence type="ECO:0000256" key="2">
    <source>
        <dbReference type="ARBA" id="ARBA00023043"/>
    </source>
</evidence>
<protein>
    <recommendedName>
        <fullName evidence="4">SOCS box domain-containing protein</fullName>
    </recommendedName>
</protein>
<sequence>MDEILDVITRDDGAQLEKILYAVKSKNTSHLDLRTKDYEKLYVFASFSGALNCLLVLSKLGIDINLSASLQCALHDVAVSPLRVAVEYDKVDAVKWLCYQGANVNYREAVWSTKADDITSGMFVSSSCQVPCMTPLHFAQSPECVEILLEHGADLAAQDCMGKTPVSMATLDGRLDVLEALCSHRAPINLASSWGATPLMYAQYARRRLERVSATEVLCRAGADVNLQDRNGRTALHMAKDVECVCLLLSYHADPAIETVFGKTPLITAAENDCWDICRLLYDAQATPSLGALGKETGLFCSLSRDHQTWLLQCSRKVRDLAHLCRSVIRQQLKRQCKNVTQGSKLLPLPSVLKNYISFVVTGEREGL</sequence>
<evidence type="ECO:0000259" key="4">
    <source>
        <dbReference type="PROSITE" id="PS50225"/>
    </source>
</evidence>
<dbReference type="InterPro" id="IPR036770">
    <property type="entry name" value="Ankyrin_rpt-contain_sf"/>
</dbReference>
<dbReference type="EMBL" id="CALNXK010000103">
    <property type="protein sequence ID" value="CAH3156130.1"/>
    <property type="molecule type" value="Genomic_DNA"/>
</dbReference>
<organism evidence="5 6">
    <name type="scientific">Porites lobata</name>
    <dbReference type="NCBI Taxonomy" id="104759"/>
    <lineage>
        <taxon>Eukaryota</taxon>
        <taxon>Metazoa</taxon>
        <taxon>Cnidaria</taxon>
        <taxon>Anthozoa</taxon>
        <taxon>Hexacorallia</taxon>
        <taxon>Scleractinia</taxon>
        <taxon>Fungiina</taxon>
        <taxon>Poritidae</taxon>
        <taxon>Porites</taxon>
    </lineage>
</organism>